<feature type="transmembrane region" description="Helical" evidence="1">
    <location>
        <begin position="94"/>
        <end position="112"/>
    </location>
</feature>
<dbReference type="AlphaFoldDB" id="A0AAD7FIA1"/>
<evidence type="ECO:0000313" key="3">
    <source>
        <dbReference type="Proteomes" id="UP001221142"/>
    </source>
</evidence>
<feature type="transmembrane region" description="Helical" evidence="1">
    <location>
        <begin position="124"/>
        <end position="143"/>
    </location>
</feature>
<evidence type="ECO:0000256" key="1">
    <source>
        <dbReference type="SAM" id="Phobius"/>
    </source>
</evidence>
<keyword evidence="1" id="KW-1133">Transmembrane helix</keyword>
<keyword evidence="1" id="KW-0472">Membrane</keyword>
<reference evidence="2" key="1">
    <citation type="submission" date="2023-03" db="EMBL/GenBank/DDBJ databases">
        <title>Massive genome expansion in bonnet fungi (Mycena s.s.) driven by repeated elements and novel gene families across ecological guilds.</title>
        <authorList>
            <consortium name="Lawrence Berkeley National Laboratory"/>
            <person name="Harder C.B."/>
            <person name="Miyauchi S."/>
            <person name="Viragh M."/>
            <person name="Kuo A."/>
            <person name="Thoen E."/>
            <person name="Andreopoulos B."/>
            <person name="Lu D."/>
            <person name="Skrede I."/>
            <person name="Drula E."/>
            <person name="Henrissat B."/>
            <person name="Morin E."/>
            <person name="Kohler A."/>
            <person name="Barry K."/>
            <person name="LaButti K."/>
            <person name="Morin E."/>
            <person name="Salamov A."/>
            <person name="Lipzen A."/>
            <person name="Mereny Z."/>
            <person name="Hegedus B."/>
            <person name="Baldrian P."/>
            <person name="Stursova M."/>
            <person name="Weitz H."/>
            <person name="Taylor A."/>
            <person name="Grigoriev I.V."/>
            <person name="Nagy L.G."/>
            <person name="Martin F."/>
            <person name="Kauserud H."/>
        </authorList>
    </citation>
    <scope>NUCLEOTIDE SEQUENCE</scope>
    <source>
        <strain evidence="2">9284</strain>
    </source>
</reference>
<organism evidence="2 3">
    <name type="scientific">Roridomyces roridus</name>
    <dbReference type="NCBI Taxonomy" id="1738132"/>
    <lineage>
        <taxon>Eukaryota</taxon>
        <taxon>Fungi</taxon>
        <taxon>Dikarya</taxon>
        <taxon>Basidiomycota</taxon>
        <taxon>Agaricomycotina</taxon>
        <taxon>Agaricomycetes</taxon>
        <taxon>Agaricomycetidae</taxon>
        <taxon>Agaricales</taxon>
        <taxon>Marasmiineae</taxon>
        <taxon>Mycenaceae</taxon>
        <taxon>Roridomyces</taxon>
    </lineage>
</organism>
<protein>
    <submittedName>
        <fullName evidence="2">Uncharacterized protein</fullName>
    </submittedName>
</protein>
<name>A0AAD7FIA1_9AGAR</name>
<feature type="transmembrane region" description="Helical" evidence="1">
    <location>
        <begin position="163"/>
        <end position="189"/>
    </location>
</feature>
<dbReference type="Proteomes" id="UP001221142">
    <property type="component" value="Unassembled WGS sequence"/>
</dbReference>
<dbReference type="EMBL" id="JARKIF010000012">
    <property type="protein sequence ID" value="KAJ7625841.1"/>
    <property type="molecule type" value="Genomic_DNA"/>
</dbReference>
<comment type="caution">
    <text evidence="2">The sequence shown here is derived from an EMBL/GenBank/DDBJ whole genome shotgun (WGS) entry which is preliminary data.</text>
</comment>
<accession>A0AAD7FIA1</accession>
<proteinExistence type="predicted"/>
<gene>
    <name evidence="2" type="ORF">FB45DRAFT_922424</name>
</gene>
<keyword evidence="3" id="KW-1185">Reference proteome</keyword>
<evidence type="ECO:0000313" key="2">
    <source>
        <dbReference type="EMBL" id="KAJ7625841.1"/>
    </source>
</evidence>
<feature type="transmembrane region" description="Helical" evidence="1">
    <location>
        <begin position="12"/>
        <end position="36"/>
    </location>
</feature>
<feature type="transmembrane region" description="Helical" evidence="1">
    <location>
        <begin position="57"/>
        <end position="74"/>
    </location>
</feature>
<sequence length="201" mass="22068">MMSITDASVRVNFITLIVASLLYGIVLLLFVSNIYFLATRRTLAGKTSLKETEFHHWILVVFRGYLAFIVLGNPDSESNFYNHGSLVSGPTQPVLHTIFVVSIMLGDLLLNYRLWVIWGGNRKIMVVPTCTVIGATVGSIVAVSQKPQLLPGPTAVGTTSMAFWSSFACVCPIQVALVWLALETIYTALVSQLFRLRSSIA</sequence>
<keyword evidence="1" id="KW-0812">Transmembrane</keyword>